<evidence type="ECO:0000259" key="4">
    <source>
        <dbReference type="Pfam" id="PF13946"/>
    </source>
</evidence>
<evidence type="ECO:0000256" key="1">
    <source>
        <dbReference type="SAM" id="Coils"/>
    </source>
</evidence>
<feature type="coiled-coil region" evidence="1">
    <location>
        <begin position="258"/>
        <end position="327"/>
    </location>
</feature>
<dbReference type="InterPro" id="IPR025282">
    <property type="entry name" value="DUF4214"/>
</dbReference>
<proteinExistence type="predicted"/>
<dbReference type="Pfam" id="PF13946">
    <property type="entry name" value="DUF4214"/>
    <property type="match status" value="1"/>
</dbReference>
<protein>
    <recommendedName>
        <fullName evidence="7">Methyltransferase FkbM domain-containing protein</fullName>
    </recommendedName>
</protein>
<evidence type="ECO:0000313" key="5">
    <source>
        <dbReference type="EMBL" id="OYQ25074.1"/>
    </source>
</evidence>
<dbReference type="AlphaFoldDB" id="A0A255Y8L0"/>
<accession>A0A255Y8L0</accession>
<feature type="domain" description="Methyltransferase FkbM" evidence="3">
    <location>
        <begin position="29"/>
        <end position="189"/>
    </location>
</feature>
<sequence length="680" mass="72666">MTILSHGQNFEDVRLWRAFRDVACGRYLDIGTQDPVQDSVSLAFYERGWRGVHVEPTPAYAAAMRAARPDETVIEAAVSTAPGPIRLFEIPETGLSTGIAAIAERHAGNGWTCREITVPTVTLAGLFDLMGSDPIHWLKIDVEGMEADVLASWGDHPARPAALVIEATAPTTQDPTHHDWHALVTDRGYIDVLFDGLSRYFVHESHAHRGADLALAPNVFDGFHVGPTHFTAKALARQQETERAAAHGAWAAEREASAARHHAEMAAAQAEAESARADAVAARAEMAAAQAEAESARADAVAAHAEMAAARTEAAQLAERLAAEAQAHAAAIAVVQARLEGQEQLAATRAQALTAAEASIAELQDLRLDQSRETGRLEGLLAATQQQAAALASEVARLQDHIAWRERLLQQAAALLAAMPRPLPGWRAHLAIKAHARAVAGHQGAIARWQVDSLAGTPAGLSQGAELTLASQGVADPQGIHGGFDTMESDGPITSVPRLLAPHDREFIRTAYQSVLGRAPDPDGEAHFLGHLRAGVHKLTILRHLRQSDEGRAFIPGVAGLDRAIRRHRRANLPVIGALFRLFTGAEGNGATHRQLRILANDLGRMRGEQVGLAAMVQQLAQRPVVVAEAAPAPAPPPPPAWAVQPPRLDPGPMPETFDSTERRLLSSLRLFALTRGAPS</sequence>
<evidence type="ECO:0000313" key="6">
    <source>
        <dbReference type="Proteomes" id="UP000216991"/>
    </source>
</evidence>
<evidence type="ECO:0000256" key="2">
    <source>
        <dbReference type="SAM" id="MobiDB-lite"/>
    </source>
</evidence>
<dbReference type="Pfam" id="PF05050">
    <property type="entry name" value="Methyltransf_21"/>
    <property type="match status" value="1"/>
</dbReference>
<dbReference type="EMBL" id="NOXT01000123">
    <property type="protein sequence ID" value="OYQ25074.1"/>
    <property type="molecule type" value="Genomic_DNA"/>
</dbReference>
<evidence type="ECO:0008006" key="7">
    <source>
        <dbReference type="Google" id="ProtNLM"/>
    </source>
</evidence>
<feature type="domain" description="DUF4214" evidence="4">
    <location>
        <begin position="502"/>
        <end position="550"/>
    </location>
</feature>
<organism evidence="5 6">
    <name type="scientific">Sandarakinorhabdus cyanobacteriorum</name>
    <dbReference type="NCBI Taxonomy" id="1981098"/>
    <lineage>
        <taxon>Bacteria</taxon>
        <taxon>Pseudomonadati</taxon>
        <taxon>Pseudomonadota</taxon>
        <taxon>Alphaproteobacteria</taxon>
        <taxon>Sphingomonadales</taxon>
        <taxon>Sphingosinicellaceae</taxon>
        <taxon>Sandarakinorhabdus</taxon>
    </lineage>
</organism>
<reference evidence="5 6" key="1">
    <citation type="submission" date="2017-07" db="EMBL/GenBank/DDBJ databases">
        <title>Sandarakinorhabdus cyanobacteriorum sp. nov., a novel bacterium isolated from cyanobacterial aggregates in a eutrophic lake.</title>
        <authorList>
            <person name="Cai H."/>
        </authorList>
    </citation>
    <scope>NUCLEOTIDE SEQUENCE [LARGE SCALE GENOMIC DNA]</scope>
    <source>
        <strain evidence="5 6">TH057</strain>
    </source>
</reference>
<keyword evidence="6" id="KW-1185">Reference proteome</keyword>
<dbReference type="RefSeq" id="WP_094474900.1">
    <property type="nucleotide sequence ID" value="NZ_NOXT01000123.1"/>
</dbReference>
<keyword evidence="1" id="KW-0175">Coiled coil</keyword>
<dbReference type="NCBIfam" id="TIGR01444">
    <property type="entry name" value="fkbM_fam"/>
    <property type="match status" value="1"/>
</dbReference>
<feature type="region of interest" description="Disordered" evidence="2">
    <location>
        <begin position="631"/>
        <end position="658"/>
    </location>
</feature>
<dbReference type="SUPFAM" id="SSF53335">
    <property type="entry name" value="S-adenosyl-L-methionine-dependent methyltransferases"/>
    <property type="match status" value="1"/>
</dbReference>
<dbReference type="OrthoDB" id="7560647at2"/>
<dbReference type="Gene3D" id="3.40.50.150">
    <property type="entry name" value="Vaccinia Virus protein VP39"/>
    <property type="match status" value="1"/>
</dbReference>
<dbReference type="InterPro" id="IPR006342">
    <property type="entry name" value="FkbM_mtfrase"/>
</dbReference>
<gene>
    <name evidence="5" type="ORF">CHU93_14685</name>
</gene>
<dbReference type="Proteomes" id="UP000216991">
    <property type="component" value="Unassembled WGS sequence"/>
</dbReference>
<dbReference type="InterPro" id="IPR029063">
    <property type="entry name" value="SAM-dependent_MTases_sf"/>
</dbReference>
<name>A0A255Y8L0_9SPHN</name>
<evidence type="ECO:0000259" key="3">
    <source>
        <dbReference type="Pfam" id="PF05050"/>
    </source>
</evidence>
<comment type="caution">
    <text evidence="5">The sequence shown here is derived from an EMBL/GenBank/DDBJ whole genome shotgun (WGS) entry which is preliminary data.</text>
</comment>